<feature type="signal peptide" evidence="1">
    <location>
        <begin position="1"/>
        <end position="23"/>
    </location>
</feature>
<reference evidence="2" key="2">
    <citation type="submission" date="2023-05" db="EMBL/GenBank/DDBJ databases">
        <authorList>
            <consortium name="Lawrence Berkeley National Laboratory"/>
            <person name="Steindorff A."/>
            <person name="Hensen N."/>
            <person name="Bonometti L."/>
            <person name="Westerberg I."/>
            <person name="Brannstrom I.O."/>
            <person name="Guillou S."/>
            <person name="Cros-Aarteil S."/>
            <person name="Calhoun S."/>
            <person name="Haridas S."/>
            <person name="Kuo A."/>
            <person name="Mondo S."/>
            <person name="Pangilinan J."/>
            <person name="Riley R."/>
            <person name="Labutti K."/>
            <person name="Andreopoulos B."/>
            <person name="Lipzen A."/>
            <person name="Chen C."/>
            <person name="Yanf M."/>
            <person name="Daum C."/>
            <person name="Ng V."/>
            <person name="Clum A."/>
            <person name="Ohm R."/>
            <person name="Martin F."/>
            <person name="Silar P."/>
            <person name="Natvig D."/>
            <person name="Lalanne C."/>
            <person name="Gautier V."/>
            <person name="Ament-Velasquez S.L."/>
            <person name="Kruys A."/>
            <person name="Hutchinson M.I."/>
            <person name="Powell A.J."/>
            <person name="Barry K."/>
            <person name="Miller A.N."/>
            <person name="Grigoriev I.V."/>
            <person name="Debuchy R."/>
            <person name="Gladieux P."/>
            <person name="Thoren M.H."/>
            <person name="Johannesson H."/>
        </authorList>
    </citation>
    <scope>NUCLEOTIDE SEQUENCE</scope>
    <source>
        <strain evidence="2">PSN293</strain>
    </source>
</reference>
<evidence type="ECO:0000313" key="2">
    <source>
        <dbReference type="EMBL" id="KAK4214956.1"/>
    </source>
</evidence>
<sequence length="216" mass="23775">MKASQQFTRLPLLAPLLASGTFAIPKVSTVPLGSNDCARWPGYIDFDYTSPVYLVVDSAENSTANGLLTTVQKFTIPGTNTSSTRLVVSMNNSASTVKLPSYRCHSGQLRLPGPNYDPTAAVVGETLITVHRDYQNSFPILSEEGLRIAPYHHEIDGVEGEDVYLGTRGRTTWGFKYFDGGYFEIKLQGGTPEEYDGESVKGWDPEFYGFLKVITE</sequence>
<comment type="caution">
    <text evidence="2">The sequence shown here is derived from an EMBL/GenBank/DDBJ whole genome shotgun (WGS) entry which is preliminary data.</text>
</comment>
<gene>
    <name evidence="2" type="ORF">QBC37DRAFT_420254</name>
</gene>
<accession>A0AAN7B6V7</accession>
<protein>
    <submittedName>
        <fullName evidence="2">Uncharacterized protein</fullName>
    </submittedName>
</protein>
<evidence type="ECO:0000256" key="1">
    <source>
        <dbReference type="SAM" id="SignalP"/>
    </source>
</evidence>
<reference evidence="2" key="1">
    <citation type="journal article" date="2023" name="Mol. Phylogenet. Evol.">
        <title>Genome-scale phylogeny and comparative genomics of the fungal order Sordariales.</title>
        <authorList>
            <person name="Hensen N."/>
            <person name="Bonometti L."/>
            <person name="Westerberg I."/>
            <person name="Brannstrom I.O."/>
            <person name="Guillou S."/>
            <person name="Cros-Aarteil S."/>
            <person name="Calhoun S."/>
            <person name="Haridas S."/>
            <person name="Kuo A."/>
            <person name="Mondo S."/>
            <person name="Pangilinan J."/>
            <person name="Riley R."/>
            <person name="LaButti K."/>
            <person name="Andreopoulos B."/>
            <person name="Lipzen A."/>
            <person name="Chen C."/>
            <person name="Yan M."/>
            <person name="Daum C."/>
            <person name="Ng V."/>
            <person name="Clum A."/>
            <person name="Steindorff A."/>
            <person name="Ohm R.A."/>
            <person name="Martin F."/>
            <person name="Silar P."/>
            <person name="Natvig D.O."/>
            <person name="Lalanne C."/>
            <person name="Gautier V."/>
            <person name="Ament-Velasquez S.L."/>
            <person name="Kruys A."/>
            <person name="Hutchinson M.I."/>
            <person name="Powell A.J."/>
            <person name="Barry K."/>
            <person name="Miller A.N."/>
            <person name="Grigoriev I.V."/>
            <person name="Debuchy R."/>
            <person name="Gladieux P."/>
            <person name="Hiltunen Thoren M."/>
            <person name="Johannesson H."/>
        </authorList>
    </citation>
    <scope>NUCLEOTIDE SEQUENCE</scope>
    <source>
        <strain evidence="2">PSN293</strain>
    </source>
</reference>
<dbReference type="AlphaFoldDB" id="A0AAN7B6V7"/>
<dbReference type="Proteomes" id="UP001301769">
    <property type="component" value="Unassembled WGS sequence"/>
</dbReference>
<keyword evidence="1" id="KW-0732">Signal</keyword>
<feature type="chain" id="PRO_5042922703" evidence="1">
    <location>
        <begin position="24"/>
        <end position="216"/>
    </location>
</feature>
<proteinExistence type="predicted"/>
<evidence type="ECO:0000313" key="3">
    <source>
        <dbReference type="Proteomes" id="UP001301769"/>
    </source>
</evidence>
<organism evidence="2 3">
    <name type="scientific">Rhypophila decipiens</name>
    <dbReference type="NCBI Taxonomy" id="261697"/>
    <lineage>
        <taxon>Eukaryota</taxon>
        <taxon>Fungi</taxon>
        <taxon>Dikarya</taxon>
        <taxon>Ascomycota</taxon>
        <taxon>Pezizomycotina</taxon>
        <taxon>Sordariomycetes</taxon>
        <taxon>Sordariomycetidae</taxon>
        <taxon>Sordariales</taxon>
        <taxon>Naviculisporaceae</taxon>
        <taxon>Rhypophila</taxon>
    </lineage>
</organism>
<dbReference type="EMBL" id="MU858086">
    <property type="protein sequence ID" value="KAK4214956.1"/>
    <property type="molecule type" value="Genomic_DNA"/>
</dbReference>
<keyword evidence="3" id="KW-1185">Reference proteome</keyword>
<name>A0AAN7B6V7_9PEZI</name>